<dbReference type="Gene3D" id="1.20.5.4130">
    <property type="match status" value="1"/>
</dbReference>
<dbReference type="PANTHER" id="PTHR19338:SF0">
    <property type="entry name" value="MITOCHONDRIAL IMPORT INNER MEMBRANE TRANSLOCASE SUBUNIT TIM13"/>
    <property type="match status" value="1"/>
</dbReference>
<dbReference type="Proteomes" id="UP001157418">
    <property type="component" value="Unassembled WGS sequence"/>
</dbReference>
<feature type="domain" description="NB-ARC" evidence="1">
    <location>
        <begin position="195"/>
        <end position="256"/>
    </location>
</feature>
<dbReference type="SUPFAM" id="SSF52540">
    <property type="entry name" value="P-loop containing nucleoside triphosphate hydrolases"/>
    <property type="match status" value="1"/>
</dbReference>
<accession>A0AAU9LSQ0</accession>
<dbReference type="PANTHER" id="PTHR19338">
    <property type="entry name" value="TRANSLOCASE OF INNER MITOCHONDRIAL MEMBRANE 13 HOMOLOG"/>
    <property type="match status" value="1"/>
</dbReference>
<dbReference type="Pfam" id="PF00931">
    <property type="entry name" value="NB-ARC"/>
    <property type="match status" value="1"/>
</dbReference>
<dbReference type="InterPro" id="IPR027417">
    <property type="entry name" value="P-loop_NTPase"/>
</dbReference>
<evidence type="ECO:0000313" key="3">
    <source>
        <dbReference type="Proteomes" id="UP001157418"/>
    </source>
</evidence>
<keyword evidence="3" id="KW-1185">Reference proteome</keyword>
<protein>
    <recommendedName>
        <fullName evidence="1">NB-ARC domain-containing protein</fullName>
    </recommendedName>
</protein>
<reference evidence="2 3" key="1">
    <citation type="submission" date="2022-01" db="EMBL/GenBank/DDBJ databases">
        <authorList>
            <person name="Xiong W."/>
            <person name="Schranz E."/>
        </authorList>
    </citation>
    <scope>NUCLEOTIDE SEQUENCE [LARGE SCALE GENOMIC DNA]</scope>
</reference>
<gene>
    <name evidence="2" type="ORF">LVIROSA_LOCUS653</name>
</gene>
<organism evidence="2 3">
    <name type="scientific">Lactuca virosa</name>
    <dbReference type="NCBI Taxonomy" id="75947"/>
    <lineage>
        <taxon>Eukaryota</taxon>
        <taxon>Viridiplantae</taxon>
        <taxon>Streptophyta</taxon>
        <taxon>Embryophyta</taxon>
        <taxon>Tracheophyta</taxon>
        <taxon>Spermatophyta</taxon>
        <taxon>Magnoliopsida</taxon>
        <taxon>eudicotyledons</taxon>
        <taxon>Gunneridae</taxon>
        <taxon>Pentapetalae</taxon>
        <taxon>asterids</taxon>
        <taxon>campanulids</taxon>
        <taxon>Asterales</taxon>
        <taxon>Asteraceae</taxon>
        <taxon>Cichorioideae</taxon>
        <taxon>Cichorieae</taxon>
        <taxon>Lactucinae</taxon>
        <taxon>Lactuca</taxon>
    </lineage>
</organism>
<dbReference type="GO" id="GO:0043531">
    <property type="term" value="F:ADP binding"/>
    <property type="evidence" value="ECO:0007669"/>
    <property type="project" value="InterPro"/>
</dbReference>
<dbReference type="InterPro" id="IPR002182">
    <property type="entry name" value="NB-ARC"/>
</dbReference>
<dbReference type="Gene3D" id="3.40.50.300">
    <property type="entry name" value="P-loop containing nucleotide triphosphate hydrolases"/>
    <property type="match status" value="1"/>
</dbReference>
<dbReference type="AlphaFoldDB" id="A0AAU9LSQ0"/>
<name>A0AAU9LSQ0_9ASTR</name>
<evidence type="ECO:0000259" key="1">
    <source>
        <dbReference type="Pfam" id="PF00931"/>
    </source>
</evidence>
<dbReference type="EMBL" id="CAKMRJ010000001">
    <property type="protein sequence ID" value="CAH1412650.1"/>
    <property type="molecule type" value="Genomic_DNA"/>
</dbReference>
<evidence type="ECO:0000313" key="2">
    <source>
        <dbReference type="EMBL" id="CAH1412650.1"/>
    </source>
</evidence>
<proteinExistence type="predicted"/>
<sequence length="286" mass="32974">MTYAGLQLFMNNLKELIYCKDNPLIINSPSILYETPQFQQLYEELCPVIQIFFIDQDQDEKVRNLKKRFKQAAIDLFLSNVHFRNKGRFTRFSVVKRSLDLEEVIKSIKSIKVEFAMITNNKMGSPQVSDQSQIIIQSASAAESSCTRKSLGMMKVSEETVVGLDHHAELIRDKLAEDRKQLDVISIVGMGGLDLDKASHSRLREVLYKSLKGKRYLILVDDIWSSETWDEVKRFFPNDDTGSRILLTSRLNEVALHAIFGAFKPSLLKQILYHWCCQVPYQTWSN</sequence>
<comment type="caution">
    <text evidence="2">The sequence shown here is derived from an EMBL/GenBank/DDBJ whole genome shotgun (WGS) entry which is preliminary data.</text>
</comment>